<dbReference type="Proteomes" id="UP001495910">
    <property type="component" value="Unassembled WGS sequence"/>
</dbReference>
<dbReference type="RefSeq" id="WP_342829774.1">
    <property type="nucleotide sequence ID" value="NZ_JBANDC010000008.1"/>
</dbReference>
<accession>A0ABU9PWD1</accession>
<keyword evidence="3" id="KW-1185">Reference proteome</keyword>
<name>A0ABU9PWD1_9BURK</name>
<proteinExistence type="predicted"/>
<reference evidence="2 3" key="1">
    <citation type="submission" date="2024-02" db="EMBL/GenBank/DDBJ databases">
        <title>Draft genome sequence of Collimonas sp. strain H4R21, an effective mineral-weathering bacterial strain isolated from the beech rhizosphere.</title>
        <authorList>
            <person name="Morin E."/>
            <person name="Uroz S."/>
            <person name="Leveau J.H.J."/>
            <person name="Kumar R."/>
            <person name="Rey M.W."/>
            <person name="Pham J."/>
        </authorList>
    </citation>
    <scope>NUCLEOTIDE SEQUENCE [LARGE SCALE GENOMIC DNA]</scope>
    <source>
        <strain evidence="2 3">H4R21</strain>
    </source>
</reference>
<sequence>MPFRSFLQRQIACILLVVGSAMSSQSGAMFDGYDAPAIYELLTTQVILKDDVPCFFSTAMTDEDTGTRQRSVTVEPEQGEIAWHISEDRGSRPLPASADQCVKYSETWRAGKILAEPKPLQYGMPYLVDVGARYHYFGIFFLSRDSAGVTLLTQWRMDEDIVCTETPLNKPGKNSSGT</sequence>
<feature type="signal peptide" evidence="1">
    <location>
        <begin position="1"/>
        <end position="28"/>
    </location>
</feature>
<gene>
    <name evidence="2" type="ORF">V8G57_13110</name>
</gene>
<feature type="chain" id="PRO_5046513365" description="Lipoprotein" evidence="1">
    <location>
        <begin position="29"/>
        <end position="178"/>
    </location>
</feature>
<protein>
    <recommendedName>
        <fullName evidence="4">Lipoprotein</fullName>
    </recommendedName>
</protein>
<evidence type="ECO:0000313" key="2">
    <source>
        <dbReference type="EMBL" id="MEM4988329.1"/>
    </source>
</evidence>
<evidence type="ECO:0008006" key="4">
    <source>
        <dbReference type="Google" id="ProtNLM"/>
    </source>
</evidence>
<comment type="caution">
    <text evidence="2">The sequence shown here is derived from an EMBL/GenBank/DDBJ whole genome shotgun (WGS) entry which is preliminary data.</text>
</comment>
<keyword evidence="1" id="KW-0732">Signal</keyword>
<dbReference type="EMBL" id="JBANDC010000008">
    <property type="protein sequence ID" value="MEM4988329.1"/>
    <property type="molecule type" value="Genomic_DNA"/>
</dbReference>
<organism evidence="2 3">
    <name type="scientific">Collimonas rhizosphaerae</name>
    <dbReference type="NCBI Taxonomy" id="3126357"/>
    <lineage>
        <taxon>Bacteria</taxon>
        <taxon>Pseudomonadati</taxon>
        <taxon>Pseudomonadota</taxon>
        <taxon>Betaproteobacteria</taxon>
        <taxon>Burkholderiales</taxon>
        <taxon>Oxalobacteraceae</taxon>
        <taxon>Collimonas</taxon>
    </lineage>
</organism>
<evidence type="ECO:0000256" key="1">
    <source>
        <dbReference type="SAM" id="SignalP"/>
    </source>
</evidence>
<evidence type="ECO:0000313" key="3">
    <source>
        <dbReference type="Proteomes" id="UP001495910"/>
    </source>
</evidence>